<dbReference type="GO" id="GO:0035242">
    <property type="term" value="F:protein-arginine omega-N asymmetric methyltransferase activity"/>
    <property type="evidence" value="ECO:0007669"/>
    <property type="project" value="TreeGrafter"/>
</dbReference>
<organism evidence="3 4">
    <name type="scientific">Schistosoma margrebowiei</name>
    <dbReference type="NCBI Taxonomy" id="48269"/>
    <lineage>
        <taxon>Eukaryota</taxon>
        <taxon>Metazoa</taxon>
        <taxon>Spiralia</taxon>
        <taxon>Lophotrochozoa</taxon>
        <taxon>Platyhelminthes</taxon>
        <taxon>Trematoda</taxon>
        <taxon>Digenea</taxon>
        <taxon>Strigeidida</taxon>
        <taxon>Schistosomatoidea</taxon>
        <taxon>Schistosomatidae</taxon>
        <taxon>Schistosoma</taxon>
    </lineage>
</organism>
<evidence type="ECO:0000256" key="2">
    <source>
        <dbReference type="SAM" id="MobiDB-lite"/>
    </source>
</evidence>
<gene>
    <name evidence="3" type="ORF">SMRZ_LOCUS18537</name>
</gene>
<evidence type="ECO:0000313" key="3">
    <source>
        <dbReference type="EMBL" id="VDP28231.1"/>
    </source>
</evidence>
<dbReference type="GO" id="GO:0005634">
    <property type="term" value="C:nucleus"/>
    <property type="evidence" value="ECO:0007669"/>
    <property type="project" value="TreeGrafter"/>
</dbReference>
<name>A0A3P8C5W6_9TREM</name>
<accession>A0A3P8C5W6</accession>
<keyword evidence="4" id="KW-1185">Reference proteome</keyword>
<dbReference type="InterPro" id="IPR029063">
    <property type="entry name" value="SAM-dependent_MTases_sf"/>
</dbReference>
<protein>
    <recommendedName>
        <fullName evidence="5">Methyltransferase domain-containing protein</fullName>
    </recommendedName>
</protein>
<feature type="compositionally biased region" description="Low complexity" evidence="2">
    <location>
        <begin position="7"/>
        <end position="21"/>
    </location>
</feature>
<dbReference type="GO" id="GO:0035241">
    <property type="term" value="F:protein-arginine omega-N monomethyltransferase activity"/>
    <property type="evidence" value="ECO:0007669"/>
    <property type="project" value="TreeGrafter"/>
</dbReference>
<evidence type="ECO:0008006" key="5">
    <source>
        <dbReference type="Google" id="ProtNLM"/>
    </source>
</evidence>
<evidence type="ECO:0000313" key="4">
    <source>
        <dbReference type="Proteomes" id="UP000277204"/>
    </source>
</evidence>
<reference evidence="3 4" key="1">
    <citation type="submission" date="2018-11" db="EMBL/GenBank/DDBJ databases">
        <authorList>
            <consortium name="Pathogen Informatics"/>
        </authorList>
    </citation>
    <scope>NUCLEOTIDE SEQUENCE [LARGE SCALE GENOMIC DNA]</scope>
    <source>
        <strain evidence="3 4">Zambia</strain>
    </source>
</reference>
<dbReference type="PANTHER" id="PTHR11006:SF124">
    <property type="entry name" value="ARGININE METHYLTRANSFERASE 1-RELATED"/>
    <property type="match status" value="1"/>
</dbReference>
<proteinExistence type="predicted"/>
<feature type="region of interest" description="Disordered" evidence="2">
    <location>
        <begin position="1"/>
        <end position="21"/>
    </location>
</feature>
<dbReference type="InterPro" id="IPR025799">
    <property type="entry name" value="Arg_MeTrfase"/>
</dbReference>
<dbReference type="AlphaFoldDB" id="A0A3P8C5W6"/>
<sequence length="251" mass="28787">MTTDNGCSPSTSCESTTESSDMTSKDYYFDSYAHFGIHEEMLKDEIRTLTYRSALIHNKHLVRDKVVLDVGCGTAILCLFAIKAGARHAIGSCELTIWRTVRKVEEVELPPEYPKVDIVISEWMGYCLFYESMLNTVIYARDKWLAPNGIIMPDRATLYVCAIEDRQYKDEKINCKSISFSNNFISFVFYGFVQQNSLYIYKVHMFKLPASIPTVVATLTWWSGLPIVMKQPSYTGWNNRSSRSYHVRQVG</sequence>
<evidence type="ECO:0000256" key="1">
    <source>
        <dbReference type="ARBA" id="ARBA00022691"/>
    </source>
</evidence>
<dbReference type="CDD" id="cd02440">
    <property type="entry name" value="AdoMet_MTases"/>
    <property type="match status" value="1"/>
</dbReference>
<dbReference type="EMBL" id="UZAI01017683">
    <property type="protein sequence ID" value="VDP28231.1"/>
    <property type="molecule type" value="Genomic_DNA"/>
</dbReference>
<dbReference type="Proteomes" id="UP000277204">
    <property type="component" value="Unassembled WGS sequence"/>
</dbReference>
<dbReference type="SUPFAM" id="SSF53335">
    <property type="entry name" value="S-adenosyl-L-methionine-dependent methyltransferases"/>
    <property type="match status" value="1"/>
</dbReference>
<dbReference type="GO" id="GO:0042054">
    <property type="term" value="F:histone methyltransferase activity"/>
    <property type="evidence" value="ECO:0007669"/>
    <property type="project" value="TreeGrafter"/>
</dbReference>
<dbReference type="Gene3D" id="3.40.50.150">
    <property type="entry name" value="Vaccinia Virus protein VP39"/>
    <property type="match status" value="2"/>
</dbReference>
<dbReference type="PANTHER" id="PTHR11006">
    <property type="entry name" value="PROTEIN ARGININE N-METHYLTRANSFERASE"/>
    <property type="match status" value="1"/>
</dbReference>
<keyword evidence="1" id="KW-0949">S-adenosyl-L-methionine</keyword>